<feature type="repeat" description="TPR" evidence="3">
    <location>
        <begin position="36"/>
        <end position="69"/>
    </location>
</feature>
<dbReference type="PROSITE" id="PS50005">
    <property type="entry name" value="TPR"/>
    <property type="match status" value="3"/>
</dbReference>
<evidence type="ECO:0000313" key="5">
    <source>
        <dbReference type="Proteomes" id="UP000640531"/>
    </source>
</evidence>
<keyword evidence="2 3" id="KW-0802">TPR repeat</keyword>
<feature type="repeat" description="TPR" evidence="3">
    <location>
        <begin position="104"/>
        <end position="137"/>
    </location>
</feature>
<dbReference type="Gene3D" id="1.25.40.10">
    <property type="entry name" value="Tetratricopeptide repeat domain"/>
    <property type="match status" value="4"/>
</dbReference>
<dbReference type="PANTHER" id="PTHR44858:SF1">
    <property type="entry name" value="UDP-N-ACETYLGLUCOSAMINE--PEPTIDE N-ACETYLGLUCOSAMINYLTRANSFERASE SPINDLY-RELATED"/>
    <property type="match status" value="1"/>
</dbReference>
<comment type="caution">
    <text evidence="4">The sequence shown here is derived from an EMBL/GenBank/DDBJ whole genome shotgun (WGS) entry which is preliminary data.</text>
</comment>
<dbReference type="PROSITE" id="PS50293">
    <property type="entry name" value="TPR_REGION"/>
    <property type="match status" value="1"/>
</dbReference>
<evidence type="ECO:0000256" key="1">
    <source>
        <dbReference type="ARBA" id="ARBA00022737"/>
    </source>
</evidence>
<dbReference type="InterPro" id="IPR013105">
    <property type="entry name" value="TPR_2"/>
</dbReference>
<keyword evidence="5" id="KW-1185">Reference proteome</keyword>
<feature type="repeat" description="TPR" evidence="3">
    <location>
        <begin position="70"/>
        <end position="103"/>
    </location>
</feature>
<dbReference type="Pfam" id="PF13181">
    <property type="entry name" value="TPR_8"/>
    <property type="match status" value="1"/>
</dbReference>
<reference evidence="4 5" key="1">
    <citation type="journal article" date="2020" name="ISME J.">
        <title>Comparative genomics reveals insights into cyanobacterial evolution and habitat adaptation.</title>
        <authorList>
            <person name="Chen M.Y."/>
            <person name="Teng W.K."/>
            <person name="Zhao L."/>
            <person name="Hu C.X."/>
            <person name="Zhou Y.K."/>
            <person name="Han B.P."/>
            <person name="Song L.R."/>
            <person name="Shu W.S."/>
        </authorList>
    </citation>
    <scope>NUCLEOTIDE SEQUENCE [LARGE SCALE GENOMIC DNA]</scope>
    <source>
        <strain evidence="4 5">FACHB-196</strain>
    </source>
</reference>
<dbReference type="EMBL" id="JACJST010000033">
    <property type="protein sequence ID" value="MBD2570971.1"/>
    <property type="molecule type" value="Genomic_DNA"/>
</dbReference>
<organism evidence="4 5">
    <name type="scientific">Anabaena lutea FACHB-196</name>
    <dbReference type="NCBI Taxonomy" id="2692881"/>
    <lineage>
        <taxon>Bacteria</taxon>
        <taxon>Bacillati</taxon>
        <taxon>Cyanobacteriota</taxon>
        <taxon>Cyanophyceae</taxon>
        <taxon>Nostocales</taxon>
        <taxon>Nostocaceae</taxon>
        <taxon>Anabaena</taxon>
    </lineage>
</organism>
<dbReference type="RefSeq" id="WP_190719843.1">
    <property type="nucleotide sequence ID" value="NZ_JACJST010000033.1"/>
</dbReference>
<keyword evidence="1" id="KW-0677">Repeat</keyword>
<dbReference type="PANTHER" id="PTHR44858">
    <property type="entry name" value="TETRATRICOPEPTIDE REPEAT PROTEIN 6"/>
    <property type="match status" value="1"/>
</dbReference>
<gene>
    <name evidence="4" type="ORF">H6G59_24385</name>
</gene>
<dbReference type="Pfam" id="PF07719">
    <property type="entry name" value="TPR_2"/>
    <property type="match status" value="1"/>
</dbReference>
<evidence type="ECO:0000256" key="3">
    <source>
        <dbReference type="PROSITE-ProRule" id="PRU00339"/>
    </source>
</evidence>
<dbReference type="InterPro" id="IPR050498">
    <property type="entry name" value="Ycf3"/>
</dbReference>
<proteinExistence type="predicted"/>
<dbReference type="InterPro" id="IPR011990">
    <property type="entry name" value="TPR-like_helical_dom_sf"/>
</dbReference>
<dbReference type="SMART" id="SM00028">
    <property type="entry name" value="TPR"/>
    <property type="match status" value="7"/>
</dbReference>
<dbReference type="SUPFAM" id="SSF48452">
    <property type="entry name" value="TPR-like"/>
    <property type="match status" value="1"/>
</dbReference>
<sequence>MTYFWRLIFSVIIAFTLAFLTPSANSLLLANTQIPARDFLKLGVNQMQQGNYQSAIENLTLAIQMQSNLSAAYSDRCLAYLQLQDYHAAIADCTQALNLAPDNSQAYLNRGLAHYRQGNYPNAIADYNQVIALTPANFRAHYNRGIAFAEEGNYSQAIIDYNLALTQISPTNTLLLADIYNDRGLANLELQNLAAAMKDFNLAIHFNAEDDRAYFNRACACERSGDILGAMHDFSQVIRLKPSNALAYVNRGVANYNLGYYQRAIADLQKASAYFEQQKETLASKKTLYLLKTVQQEISSVMEIA</sequence>
<accession>A0ABR8FQH3</accession>
<protein>
    <submittedName>
        <fullName evidence="4">Tetratricopeptide repeat protein</fullName>
    </submittedName>
</protein>
<evidence type="ECO:0000313" key="4">
    <source>
        <dbReference type="EMBL" id="MBD2570971.1"/>
    </source>
</evidence>
<dbReference type="Pfam" id="PF13432">
    <property type="entry name" value="TPR_16"/>
    <property type="match status" value="2"/>
</dbReference>
<dbReference type="InterPro" id="IPR019734">
    <property type="entry name" value="TPR_rpt"/>
</dbReference>
<name>A0ABR8FQH3_9NOST</name>
<dbReference type="Proteomes" id="UP000640531">
    <property type="component" value="Unassembled WGS sequence"/>
</dbReference>
<evidence type="ECO:0000256" key="2">
    <source>
        <dbReference type="ARBA" id="ARBA00022803"/>
    </source>
</evidence>